<evidence type="ECO:0000256" key="2">
    <source>
        <dbReference type="ARBA" id="ARBA00007104"/>
    </source>
</evidence>
<feature type="domain" description="GOLD" evidence="10">
    <location>
        <begin position="37"/>
        <end position="125"/>
    </location>
</feature>
<dbReference type="PROSITE" id="PS50866">
    <property type="entry name" value="GOLD"/>
    <property type="match status" value="1"/>
</dbReference>
<evidence type="ECO:0000313" key="11">
    <source>
        <dbReference type="Proteomes" id="UP000790787"/>
    </source>
</evidence>
<dbReference type="STRING" id="4097.A0A1S4AAI0"/>
<dbReference type="PaxDb" id="4097-A0A1S4AAI0"/>
<evidence type="ECO:0000256" key="7">
    <source>
        <dbReference type="ARBA" id="ARBA00037847"/>
    </source>
</evidence>
<evidence type="ECO:0000256" key="6">
    <source>
        <dbReference type="ARBA" id="ARBA00023136"/>
    </source>
</evidence>
<evidence type="ECO:0000256" key="5">
    <source>
        <dbReference type="ARBA" id="ARBA00022989"/>
    </source>
</evidence>
<gene>
    <name evidence="12" type="primary">LOC107795464</name>
</gene>
<evidence type="ECO:0000259" key="10">
    <source>
        <dbReference type="PROSITE" id="PS50866"/>
    </source>
</evidence>
<dbReference type="InterPro" id="IPR009038">
    <property type="entry name" value="GOLD_dom"/>
</dbReference>
<sequence length="217" mass="24853">MGIGSLSRMAVTVALVLLLGLCWEKGIHAIRFVIDREGCLSQNVEYEGDTVQLSFVVIKANTPWHYATDTLVDLVIKGPSGEPVHEFRDKTSEMYEFMAQRKGIYQFCFTNKSPYHEYMDFDLHVSHFTHCNQPAKDEHFDPLLEQISKLEAALQKIQVEQHWLEAQTERQASVNEGMGRRAMAKAIVESIALFLVSELQSFLLRRLFEKKLSSSRV</sequence>
<dbReference type="RefSeq" id="XP_016473594.1">
    <property type="nucleotide sequence ID" value="XM_016618108.2"/>
</dbReference>
<dbReference type="OrthoDB" id="1929172at2759"/>
<feature type="signal peptide" evidence="9">
    <location>
        <begin position="1"/>
        <end position="29"/>
    </location>
</feature>
<accession>A0A1S4AAI0</accession>
<dbReference type="SMART" id="SM01190">
    <property type="entry name" value="EMP24_GP25L"/>
    <property type="match status" value="1"/>
</dbReference>
<keyword evidence="4 9" id="KW-0732">Signal</keyword>
<dbReference type="GeneID" id="107795464"/>
<keyword evidence="3 8" id="KW-0812">Transmembrane</keyword>
<organism evidence="11 12">
    <name type="scientific">Nicotiana tabacum</name>
    <name type="common">Common tobacco</name>
    <dbReference type="NCBI Taxonomy" id="4097"/>
    <lineage>
        <taxon>Eukaryota</taxon>
        <taxon>Viridiplantae</taxon>
        <taxon>Streptophyta</taxon>
        <taxon>Embryophyta</taxon>
        <taxon>Tracheophyta</taxon>
        <taxon>Spermatophyta</taxon>
        <taxon>Magnoliopsida</taxon>
        <taxon>eudicotyledons</taxon>
        <taxon>Gunneridae</taxon>
        <taxon>Pentapetalae</taxon>
        <taxon>asterids</taxon>
        <taxon>lamiids</taxon>
        <taxon>Solanales</taxon>
        <taxon>Solanaceae</taxon>
        <taxon>Nicotianoideae</taxon>
        <taxon>Nicotianeae</taxon>
        <taxon>Nicotiana</taxon>
    </lineage>
</organism>
<dbReference type="GO" id="GO:0016020">
    <property type="term" value="C:membrane"/>
    <property type="evidence" value="ECO:0007669"/>
    <property type="project" value="UniProtKB-SubCell"/>
</dbReference>
<evidence type="ECO:0000256" key="3">
    <source>
        <dbReference type="ARBA" id="ARBA00022692"/>
    </source>
</evidence>
<evidence type="ECO:0000313" key="12">
    <source>
        <dbReference type="RefSeq" id="XP_016473594.1"/>
    </source>
</evidence>
<dbReference type="GO" id="GO:0006888">
    <property type="term" value="P:endoplasmic reticulum to Golgi vesicle-mediated transport"/>
    <property type="evidence" value="ECO:0000318"/>
    <property type="project" value="GO_Central"/>
</dbReference>
<dbReference type="OMA" id="SHITMRF"/>
<dbReference type="GO" id="GO:0005794">
    <property type="term" value="C:Golgi apparatus"/>
    <property type="evidence" value="ECO:0000318"/>
    <property type="project" value="GO_Central"/>
</dbReference>
<comment type="similarity">
    <text evidence="2 8">Belongs to the EMP24/GP25L family.</text>
</comment>
<evidence type="ECO:0000256" key="9">
    <source>
        <dbReference type="SAM" id="SignalP"/>
    </source>
</evidence>
<dbReference type="GO" id="GO:0006886">
    <property type="term" value="P:intracellular protein transport"/>
    <property type="evidence" value="ECO:0000318"/>
    <property type="project" value="GO_Central"/>
</dbReference>
<evidence type="ECO:0000256" key="4">
    <source>
        <dbReference type="ARBA" id="ARBA00022729"/>
    </source>
</evidence>
<dbReference type="InterPro" id="IPR015720">
    <property type="entry name" value="Emp24-like"/>
</dbReference>
<dbReference type="GO" id="GO:0030134">
    <property type="term" value="C:COPII-coated ER to Golgi transport vesicle"/>
    <property type="evidence" value="ECO:0000318"/>
    <property type="project" value="GO_Central"/>
</dbReference>
<evidence type="ECO:0000256" key="1">
    <source>
        <dbReference type="ARBA" id="ARBA00004479"/>
    </source>
</evidence>
<name>A0A1S4AAI0_TOBAC</name>
<keyword evidence="6" id="KW-0472">Membrane</keyword>
<dbReference type="KEGG" id="nta:107795464"/>
<reference evidence="11" key="1">
    <citation type="journal article" date="2014" name="Nat. Commun.">
        <title>The tobacco genome sequence and its comparison with those of tomato and potato.</title>
        <authorList>
            <person name="Sierro N."/>
            <person name="Battey J.N."/>
            <person name="Ouadi S."/>
            <person name="Bakaher N."/>
            <person name="Bovet L."/>
            <person name="Willig A."/>
            <person name="Goepfert S."/>
            <person name="Peitsch M.C."/>
            <person name="Ivanov N.V."/>
        </authorList>
    </citation>
    <scope>NUCLEOTIDE SEQUENCE [LARGE SCALE GENOMIC DNA]</scope>
</reference>
<dbReference type="SUPFAM" id="SSF101576">
    <property type="entry name" value="Supernatant protein factor (SPF), C-terminal domain"/>
    <property type="match status" value="1"/>
</dbReference>
<evidence type="ECO:0000256" key="8">
    <source>
        <dbReference type="RuleBase" id="RU003827"/>
    </source>
</evidence>
<dbReference type="GO" id="GO:0005793">
    <property type="term" value="C:endoplasmic reticulum-Golgi intermediate compartment"/>
    <property type="evidence" value="ECO:0000318"/>
    <property type="project" value="GO_Central"/>
</dbReference>
<dbReference type="RefSeq" id="XP_016473594.1">
    <property type="nucleotide sequence ID" value="XM_016618108.1"/>
</dbReference>
<proteinExistence type="inferred from homology"/>
<dbReference type="PANTHER" id="PTHR22811">
    <property type="entry name" value="TRANSMEMBRANE EMP24 DOMAIN-CONTAINING PROTEIN"/>
    <property type="match status" value="1"/>
</dbReference>
<dbReference type="InterPro" id="IPR036598">
    <property type="entry name" value="GOLD_dom_sf"/>
</dbReference>
<comment type="subcellular location">
    <subcellularLocation>
        <location evidence="7">Endomembrane system</location>
        <topology evidence="7">Single-pass membrane protein</topology>
    </subcellularLocation>
    <subcellularLocation>
        <location evidence="1 8">Membrane</location>
        <topology evidence="1 8">Single-pass type I membrane protein</topology>
    </subcellularLocation>
</comment>
<protein>
    <submittedName>
        <fullName evidence="12">Transmembrane emp24 domain-containing protein p24beta2-like</fullName>
    </submittedName>
</protein>
<dbReference type="GO" id="GO:0007030">
    <property type="term" value="P:Golgi organization"/>
    <property type="evidence" value="ECO:0000318"/>
    <property type="project" value="GO_Central"/>
</dbReference>
<feature type="chain" id="PRO_5010339261" evidence="9">
    <location>
        <begin position="30"/>
        <end position="217"/>
    </location>
</feature>
<dbReference type="GO" id="GO:0005783">
    <property type="term" value="C:endoplasmic reticulum"/>
    <property type="evidence" value="ECO:0000318"/>
    <property type="project" value="GO_Central"/>
</dbReference>
<reference evidence="12" key="2">
    <citation type="submission" date="2025-08" db="UniProtKB">
        <authorList>
            <consortium name="RefSeq"/>
        </authorList>
    </citation>
    <scope>IDENTIFICATION</scope>
    <source>
        <tissue evidence="12">Leaf</tissue>
    </source>
</reference>
<keyword evidence="11" id="KW-1185">Reference proteome</keyword>
<dbReference type="AlphaFoldDB" id="A0A1S4AAI0"/>
<dbReference type="Pfam" id="PF01105">
    <property type="entry name" value="EMP24_GP25L"/>
    <property type="match status" value="1"/>
</dbReference>
<keyword evidence="5" id="KW-1133">Transmembrane helix</keyword>
<dbReference type="Proteomes" id="UP000790787">
    <property type="component" value="Chromosome 2"/>
</dbReference>